<dbReference type="EMBL" id="VLKW01000002">
    <property type="protein sequence ID" value="TWI49910.1"/>
    <property type="molecule type" value="Genomic_DNA"/>
</dbReference>
<evidence type="ECO:0000259" key="2">
    <source>
        <dbReference type="Pfam" id="PF06580"/>
    </source>
</evidence>
<keyword evidence="1" id="KW-0472">Membrane</keyword>
<feature type="transmembrane region" description="Helical" evidence="1">
    <location>
        <begin position="42"/>
        <end position="61"/>
    </location>
</feature>
<evidence type="ECO:0000313" key="3">
    <source>
        <dbReference type="EMBL" id="QGZ38533.1"/>
    </source>
</evidence>
<protein>
    <submittedName>
        <fullName evidence="3 4">Histidine kinase</fullName>
    </submittedName>
</protein>
<keyword evidence="4" id="KW-0418">Kinase</keyword>
<reference evidence="4" key="2">
    <citation type="submission" date="2019-07" db="EMBL/GenBank/DDBJ databases">
        <authorList>
            <person name="Whitman W."/>
            <person name="Huntemann M."/>
            <person name="Clum A."/>
            <person name="Pillay M."/>
            <person name="Palaniappan K."/>
            <person name="Varghese N."/>
            <person name="Mikhailova N."/>
            <person name="Stamatis D."/>
            <person name="Reddy T."/>
            <person name="Daum C."/>
            <person name="Shapiro N."/>
            <person name="Ivanova N."/>
            <person name="Kyrpides N."/>
            <person name="Woyke T."/>
        </authorList>
    </citation>
    <scope>NUCLEOTIDE SEQUENCE</scope>
    <source>
        <strain evidence="4">CGMCC 1.10685</strain>
    </source>
</reference>
<dbReference type="OrthoDB" id="2514702at2"/>
<name>A0A562Q0D9_9BURK</name>
<dbReference type="GO" id="GO:0016020">
    <property type="term" value="C:membrane"/>
    <property type="evidence" value="ECO:0007669"/>
    <property type="project" value="InterPro"/>
</dbReference>
<organism evidence="4 5">
    <name type="scientific">Pseudoduganella flava</name>
    <dbReference type="NCBI Taxonomy" id="871742"/>
    <lineage>
        <taxon>Bacteria</taxon>
        <taxon>Pseudomonadati</taxon>
        <taxon>Pseudomonadota</taxon>
        <taxon>Betaproteobacteria</taxon>
        <taxon>Burkholderiales</taxon>
        <taxon>Oxalobacteraceae</taxon>
        <taxon>Telluria group</taxon>
        <taxon>Pseudoduganella</taxon>
    </lineage>
</organism>
<keyword evidence="1" id="KW-1133">Transmembrane helix</keyword>
<dbReference type="PANTHER" id="PTHR34220">
    <property type="entry name" value="SENSOR HISTIDINE KINASE YPDA"/>
    <property type="match status" value="1"/>
</dbReference>
<dbReference type="GO" id="GO:0000155">
    <property type="term" value="F:phosphorelay sensor kinase activity"/>
    <property type="evidence" value="ECO:0007669"/>
    <property type="project" value="InterPro"/>
</dbReference>
<keyword evidence="4" id="KW-0808">Transferase</keyword>
<dbReference type="InterPro" id="IPR050640">
    <property type="entry name" value="Bact_2-comp_sensor_kinase"/>
</dbReference>
<dbReference type="AlphaFoldDB" id="A0A562Q0D9"/>
<evidence type="ECO:0000313" key="6">
    <source>
        <dbReference type="Proteomes" id="UP000437862"/>
    </source>
</evidence>
<sequence length="364" mass="40809">MDADLARRRLHRMIAAAWALFWVLMIVTAVQDFLRNDEGPLWHPLLWESSSAFTATVLLLAQRRFTRRYDHLVTQPRAWFARQAPWLLVYWIGFVPIAFGIRHGVYALAGETYPHGAWLPVFIYEDVKITIFFAIFVVVTFGVLSWQVLQAERLRAEQMATQLRTAQLQQLTQQMQPHFLFNALNTIAATMHEDVERADALLMRLSDLLRTALTAGARQQVPLADELRLLRAYADLMAERFADRVVIDWQVEHGLDTYLVPAMCLQPLLENVFCHTVERRRDAVRIVVTARCDGTRLLLAVADDAGSLAAPPPAGSAGIALANLRARLHALHGAAATLTLTQLAPAGVRAALALPLSLPRMENA</sequence>
<keyword evidence="1" id="KW-0812">Transmembrane</keyword>
<dbReference type="InterPro" id="IPR036890">
    <property type="entry name" value="HATPase_C_sf"/>
</dbReference>
<dbReference type="InterPro" id="IPR010559">
    <property type="entry name" value="Sig_transdc_His_kin_internal"/>
</dbReference>
<feature type="transmembrane region" description="Helical" evidence="1">
    <location>
        <begin position="12"/>
        <end position="30"/>
    </location>
</feature>
<dbReference type="SUPFAM" id="SSF55874">
    <property type="entry name" value="ATPase domain of HSP90 chaperone/DNA topoisomerase II/histidine kinase"/>
    <property type="match status" value="1"/>
</dbReference>
<keyword evidence="6" id="KW-1185">Reference proteome</keyword>
<feature type="transmembrane region" description="Helical" evidence="1">
    <location>
        <begin position="129"/>
        <end position="149"/>
    </location>
</feature>
<accession>A0A562Q0D9</accession>
<proteinExistence type="predicted"/>
<dbReference type="Proteomes" id="UP000437862">
    <property type="component" value="Chromosome"/>
</dbReference>
<dbReference type="Proteomes" id="UP000315112">
    <property type="component" value="Unassembled WGS sequence"/>
</dbReference>
<feature type="domain" description="Signal transduction histidine kinase internal region" evidence="2">
    <location>
        <begin position="166"/>
        <end position="244"/>
    </location>
</feature>
<dbReference type="Pfam" id="PF06580">
    <property type="entry name" value="His_kinase"/>
    <property type="match status" value="1"/>
</dbReference>
<evidence type="ECO:0000313" key="5">
    <source>
        <dbReference type="Proteomes" id="UP000315112"/>
    </source>
</evidence>
<evidence type="ECO:0000256" key="1">
    <source>
        <dbReference type="SAM" id="Phobius"/>
    </source>
</evidence>
<dbReference type="RefSeq" id="WP_145873563.1">
    <property type="nucleotide sequence ID" value="NZ_CP046904.1"/>
</dbReference>
<dbReference type="EMBL" id="CP046904">
    <property type="protein sequence ID" value="QGZ38533.1"/>
    <property type="molecule type" value="Genomic_DNA"/>
</dbReference>
<reference evidence="3 6" key="3">
    <citation type="submission" date="2019-12" db="EMBL/GenBank/DDBJ databases">
        <title>Draft Genome Sequences of Six Type Strains of the Genus Massilia.</title>
        <authorList>
            <person name="Miess H."/>
            <person name="Frediansyah A."/>
            <person name="Goeker M."/>
            <person name="Gross H."/>
        </authorList>
    </citation>
    <scope>NUCLEOTIDE SEQUENCE [LARGE SCALE GENOMIC DNA]</scope>
    <source>
        <strain evidence="3 6">DSM 26639</strain>
    </source>
</reference>
<evidence type="ECO:0000313" key="4">
    <source>
        <dbReference type="EMBL" id="TWI49910.1"/>
    </source>
</evidence>
<dbReference type="PANTHER" id="PTHR34220:SF9">
    <property type="entry name" value="SIGNAL TRANSDUCTION HISTIDINE KINASE INTERNAL REGION DOMAIN-CONTAINING PROTEIN"/>
    <property type="match status" value="1"/>
</dbReference>
<reference evidence="4 5" key="1">
    <citation type="journal article" date="2015" name="Stand. Genomic Sci.">
        <title>Genomic Encyclopedia of Bacterial and Archaeal Type Strains, Phase III: the genomes of soil and plant-associated and newly described type strains.</title>
        <authorList>
            <person name="Whitman W.B."/>
            <person name="Woyke T."/>
            <person name="Klenk H.P."/>
            <person name="Zhou Y."/>
            <person name="Lilburn T.G."/>
            <person name="Beck B.J."/>
            <person name="De Vos P."/>
            <person name="Vandamme P."/>
            <person name="Eisen J.A."/>
            <person name="Garrity G."/>
            <person name="Hugenholtz P."/>
            <person name="Kyrpides N.C."/>
        </authorList>
    </citation>
    <scope>NUCLEOTIDE SEQUENCE [LARGE SCALE GENOMIC DNA]</scope>
    <source>
        <strain evidence="4 5">CGMCC 1.10685</strain>
    </source>
</reference>
<feature type="transmembrane region" description="Helical" evidence="1">
    <location>
        <begin position="87"/>
        <end position="109"/>
    </location>
</feature>
<gene>
    <name evidence="3" type="ORF">GO485_05325</name>
    <name evidence="4" type="ORF">IP92_01133</name>
</gene>
<dbReference type="Gene3D" id="3.30.565.10">
    <property type="entry name" value="Histidine kinase-like ATPase, C-terminal domain"/>
    <property type="match status" value="1"/>
</dbReference>